<dbReference type="PANTHER" id="PTHR20992">
    <property type="entry name" value="AT15442P-RELATED"/>
    <property type="match status" value="1"/>
</dbReference>
<feature type="transmembrane region" description="Helical" evidence="1">
    <location>
        <begin position="231"/>
        <end position="250"/>
    </location>
</feature>
<name>A0ABU7MEL4_9ACTN</name>
<dbReference type="Pfam" id="PF04087">
    <property type="entry name" value="DUF389"/>
    <property type="match status" value="1"/>
</dbReference>
<proteinExistence type="predicted"/>
<feature type="transmembrane region" description="Helical" evidence="1">
    <location>
        <begin position="85"/>
        <end position="110"/>
    </location>
</feature>
<feature type="transmembrane region" description="Helical" evidence="1">
    <location>
        <begin position="130"/>
        <end position="148"/>
    </location>
</feature>
<dbReference type="NCBIfam" id="TIGR00341">
    <property type="entry name" value="TIGR00341 family protein"/>
    <property type="match status" value="1"/>
</dbReference>
<dbReference type="EMBL" id="JAZDUF010000004">
    <property type="protein sequence ID" value="MEE3851482.1"/>
    <property type="molecule type" value="Genomic_DNA"/>
</dbReference>
<dbReference type="PANTHER" id="PTHR20992:SF9">
    <property type="entry name" value="AT15442P-RELATED"/>
    <property type="match status" value="1"/>
</dbReference>
<evidence type="ECO:0000256" key="1">
    <source>
        <dbReference type="SAM" id="Phobius"/>
    </source>
</evidence>
<feature type="transmembrane region" description="Helical" evidence="1">
    <location>
        <begin position="33"/>
        <end position="51"/>
    </location>
</feature>
<feature type="transmembrane region" description="Helical" evidence="1">
    <location>
        <begin position="57"/>
        <end position="78"/>
    </location>
</feature>
<feature type="transmembrane region" description="Helical" evidence="1">
    <location>
        <begin position="155"/>
        <end position="179"/>
    </location>
</feature>
<keyword evidence="1" id="KW-0812">Transmembrane</keyword>
<evidence type="ECO:0000313" key="3">
    <source>
        <dbReference type="Proteomes" id="UP001347146"/>
    </source>
</evidence>
<sequence>MLNLIPDSQRRTLDELAERLDFSVGDSRSKQSAFWIMLTLSGIIAVSGVVADSTATVIGAMIVAPLSTPILGIGLGIVTARARLILSSVGFVLIGVVLVTVLGVLMSQLLPNPTNVLANSQVTGRTSPTLVDLVAALATGLVGAIAITRRDVGDVLPGVAIAISLVPPLGVVGVCLGSGAPSLALGAFVLFASNVVAMIITSAIVLTVGGYGREAADLAESRGLGPQRPRLRAYAVLAVALVVVAVPMVGNSLSSLWSRQIATAADQWLTDSGDTGGEVTDVSWSGSTVTVSVLAPQELPPIDDLQQTVDDLVPWDPEVVVVHTVGGRQGGD</sequence>
<reference evidence="2 3" key="1">
    <citation type="submission" date="2024-01" db="EMBL/GenBank/DDBJ databases">
        <title>Draft genome sequence of Gordonia sp. LSe1-13.</title>
        <authorList>
            <person name="Suphannarot A."/>
            <person name="Mingma R."/>
        </authorList>
    </citation>
    <scope>NUCLEOTIDE SEQUENCE [LARGE SCALE GENOMIC DNA]</scope>
    <source>
        <strain evidence="2 3">LSe1-13</strain>
    </source>
</reference>
<accession>A0ABU7MEL4</accession>
<gene>
    <name evidence="2" type="ORF">VZC37_14140</name>
</gene>
<evidence type="ECO:0000313" key="2">
    <source>
        <dbReference type="EMBL" id="MEE3851482.1"/>
    </source>
</evidence>
<dbReference type="RefSeq" id="WP_330433220.1">
    <property type="nucleotide sequence ID" value="NZ_JAZDUF010000004.1"/>
</dbReference>
<dbReference type="InterPro" id="IPR005240">
    <property type="entry name" value="DUF389"/>
</dbReference>
<comment type="caution">
    <text evidence="2">The sequence shown here is derived from an EMBL/GenBank/DDBJ whole genome shotgun (WGS) entry which is preliminary data.</text>
</comment>
<dbReference type="Proteomes" id="UP001347146">
    <property type="component" value="Unassembled WGS sequence"/>
</dbReference>
<feature type="transmembrane region" description="Helical" evidence="1">
    <location>
        <begin position="185"/>
        <end position="211"/>
    </location>
</feature>
<organism evidence="2 3">
    <name type="scientific">Gordonia sesuvii</name>
    <dbReference type="NCBI Taxonomy" id="3116777"/>
    <lineage>
        <taxon>Bacteria</taxon>
        <taxon>Bacillati</taxon>
        <taxon>Actinomycetota</taxon>
        <taxon>Actinomycetes</taxon>
        <taxon>Mycobacteriales</taxon>
        <taxon>Gordoniaceae</taxon>
        <taxon>Gordonia</taxon>
    </lineage>
</organism>
<keyword evidence="3" id="KW-1185">Reference proteome</keyword>
<protein>
    <submittedName>
        <fullName evidence="2">TIGR00341 family protein</fullName>
    </submittedName>
</protein>
<keyword evidence="1" id="KW-0472">Membrane</keyword>
<keyword evidence="1" id="KW-1133">Transmembrane helix</keyword>